<reference evidence="5 6" key="1">
    <citation type="submission" date="2016-07" db="EMBL/GenBank/DDBJ databases">
        <title>Pervasive Adenine N6-methylation of Active Genes in Fungi.</title>
        <authorList>
            <consortium name="DOE Joint Genome Institute"/>
            <person name="Mondo S.J."/>
            <person name="Dannebaum R.O."/>
            <person name="Kuo R.C."/>
            <person name="Labutti K."/>
            <person name="Haridas S."/>
            <person name="Kuo A."/>
            <person name="Salamov A."/>
            <person name="Ahrendt S.R."/>
            <person name="Lipzen A."/>
            <person name="Sullivan W."/>
            <person name="Andreopoulos W.B."/>
            <person name="Clum A."/>
            <person name="Lindquist E."/>
            <person name="Daum C."/>
            <person name="Ramamoorthy G.K."/>
            <person name="Gryganskyi A."/>
            <person name="Culley D."/>
            <person name="Magnuson J.K."/>
            <person name="James T.Y."/>
            <person name="O'Malley M.A."/>
            <person name="Stajich J.E."/>
            <person name="Spatafora J.W."/>
            <person name="Visel A."/>
            <person name="Grigoriev I.V."/>
        </authorList>
    </citation>
    <scope>NUCLEOTIDE SEQUENCE [LARGE SCALE GENOMIC DNA]</scope>
    <source>
        <strain evidence="5 6">CBS 115471</strain>
    </source>
</reference>
<proteinExistence type="inferred from homology"/>
<dbReference type="PANTHER" id="PTHR43142">
    <property type="entry name" value="CARBOXYLIC ESTER HYDROLASE"/>
    <property type="match status" value="1"/>
</dbReference>
<dbReference type="InterPro" id="IPR002018">
    <property type="entry name" value="CarbesteraseB"/>
</dbReference>
<evidence type="ECO:0000259" key="4">
    <source>
        <dbReference type="Pfam" id="PF00135"/>
    </source>
</evidence>
<dbReference type="EMBL" id="MCFA01000107">
    <property type="protein sequence ID" value="ORY07665.1"/>
    <property type="molecule type" value="Genomic_DNA"/>
</dbReference>
<sequence>MAKPQGASKPYIRDIEYRGFVEGLTFVDKSSKPLCHYFGGVPYALPPIGPFRWQKPRPLPACYRYGTRANPGRYVGGCSICPQPQPNDDLDPTSWDEDCLQCNIWIPAGNAPKGGWPVLFWIHGGFLQFGSPNEDDLRHMLSETACKAVVVSPAYRLNLFGFLSSAELCESSPDISTNVGFWDQRLALEWTHQNVSYFGGDASNITIGGYSAGSHSTFHQLAYDLGVSDSKAIVRRALMLSNGPGMQPKSLEEAQGQFDELLDVLQIPQTLSAAEKLAKLRTIEPKKLIQASQKMKYHQFRAVTDGSFVRYGLLNEIDSGIFARQMVRRGVKLIMGECRDEHFVYGIWRAPKNNIDSLFRRLQADYPLAACEALMQYYYPDGKLPADCKTWQEAFGYIYADIQIHHLERGMASALVRHGAGHLLYRYRMEWRAQCCDKQWPREWGVTHGTDMAIWFWGDERVLTKKEKKIAKAAFHDSLAKYLNGEDMDWGTDNPLHLRTLKPKGTIVCEEDKWLEDGVRVWDVLRKVGYTGNMLNAKL</sequence>
<organism evidence="5 6">
    <name type="scientific">Clohesyomyces aquaticus</name>
    <dbReference type="NCBI Taxonomy" id="1231657"/>
    <lineage>
        <taxon>Eukaryota</taxon>
        <taxon>Fungi</taxon>
        <taxon>Dikarya</taxon>
        <taxon>Ascomycota</taxon>
        <taxon>Pezizomycotina</taxon>
        <taxon>Dothideomycetes</taxon>
        <taxon>Pleosporomycetidae</taxon>
        <taxon>Pleosporales</taxon>
        <taxon>Lindgomycetaceae</taxon>
        <taxon>Clohesyomyces</taxon>
    </lineage>
</organism>
<feature type="domain" description="Carboxylesterase type B" evidence="4">
    <location>
        <begin position="14"/>
        <end position="472"/>
    </location>
</feature>
<dbReference type="STRING" id="1231657.A0A1Y1ZCX4"/>
<protein>
    <recommendedName>
        <fullName evidence="3">Carboxylic ester hydrolase</fullName>
        <ecNumber evidence="3">3.1.1.-</ecNumber>
    </recommendedName>
</protein>
<dbReference type="Proteomes" id="UP000193144">
    <property type="component" value="Unassembled WGS sequence"/>
</dbReference>
<evidence type="ECO:0000313" key="5">
    <source>
        <dbReference type="EMBL" id="ORY07665.1"/>
    </source>
</evidence>
<name>A0A1Y1ZCX4_9PLEO</name>
<keyword evidence="6" id="KW-1185">Reference proteome</keyword>
<dbReference type="PROSITE" id="PS00122">
    <property type="entry name" value="CARBOXYLESTERASE_B_1"/>
    <property type="match status" value="1"/>
</dbReference>
<comment type="similarity">
    <text evidence="1 3">Belongs to the type-B carboxylesterase/lipase family.</text>
</comment>
<dbReference type="SUPFAM" id="SSF53474">
    <property type="entry name" value="alpha/beta-Hydrolases"/>
    <property type="match status" value="1"/>
</dbReference>
<gene>
    <name evidence="5" type="ORF">BCR34DRAFT_489293</name>
</gene>
<comment type="caution">
    <text evidence="5">The sequence shown here is derived from an EMBL/GenBank/DDBJ whole genome shotgun (WGS) entry which is preliminary data.</text>
</comment>
<dbReference type="InterPro" id="IPR019826">
    <property type="entry name" value="Carboxylesterase_B_AS"/>
</dbReference>
<dbReference type="Pfam" id="PF00135">
    <property type="entry name" value="COesterase"/>
    <property type="match status" value="1"/>
</dbReference>
<dbReference type="EC" id="3.1.1.-" evidence="3"/>
<evidence type="ECO:0000256" key="1">
    <source>
        <dbReference type="ARBA" id="ARBA00005964"/>
    </source>
</evidence>
<keyword evidence="2 3" id="KW-0378">Hydrolase</keyword>
<dbReference type="OrthoDB" id="6846267at2759"/>
<dbReference type="PANTHER" id="PTHR43142:SF4">
    <property type="entry name" value="CARBOXYLIC ESTER HYDROLASE"/>
    <property type="match status" value="1"/>
</dbReference>
<dbReference type="GO" id="GO:0016787">
    <property type="term" value="F:hydrolase activity"/>
    <property type="evidence" value="ECO:0007669"/>
    <property type="project" value="UniProtKB-KW"/>
</dbReference>
<dbReference type="InterPro" id="IPR029058">
    <property type="entry name" value="AB_hydrolase_fold"/>
</dbReference>
<accession>A0A1Y1ZCX4</accession>
<evidence type="ECO:0000313" key="6">
    <source>
        <dbReference type="Proteomes" id="UP000193144"/>
    </source>
</evidence>
<evidence type="ECO:0000256" key="2">
    <source>
        <dbReference type="ARBA" id="ARBA00022801"/>
    </source>
</evidence>
<evidence type="ECO:0000256" key="3">
    <source>
        <dbReference type="RuleBase" id="RU361235"/>
    </source>
</evidence>
<dbReference type="Gene3D" id="3.40.50.1820">
    <property type="entry name" value="alpha/beta hydrolase"/>
    <property type="match status" value="1"/>
</dbReference>
<dbReference type="AlphaFoldDB" id="A0A1Y1ZCX4"/>